<evidence type="ECO:0000256" key="1">
    <source>
        <dbReference type="ARBA" id="ARBA00010333"/>
    </source>
</evidence>
<dbReference type="InterPro" id="IPR001638">
    <property type="entry name" value="Solute-binding_3/MltF_N"/>
</dbReference>
<evidence type="ECO:0000256" key="3">
    <source>
        <dbReference type="SAM" id="SignalP"/>
    </source>
</evidence>
<feature type="chain" id="PRO_5047149689" evidence="3">
    <location>
        <begin position="28"/>
        <end position="272"/>
    </location>
</feature>
<dbReference type="Proteomes" id="UP001620262">
    <property type="component" value="Unassembled WGS sequence"/>
</dbReference>
<evidence type="ECO:0000256" key="2">
    <source>
        <dbReference type="ARBA" id="ARBA00022729"/>
    </source>
</evidence>
<dbReference type="EMBL" id="JBJDOT010000054">
    <property type="protein sequence ID" value="MFK3866618.1"/>
    <property type="molecule type" value="Genomic_DNA"/>
</dbReference>
<keyword evidence="6" id="KW-1185">Reference proteome</keyword>
<protein>
    <submittedName>
        <fullName evidence="5">Substrate-binding periplasmic protein</fullName>
    </submittedName>
</protein>
<dbReference type="SMART" id="SM00062">
    <property type="entry name" value="PBPb"/>
    <property type="match status" value="1"/>
</dbReference>
<evidence type="ECO:0000259" key="4">
    <source>
        <dbReference type="SMART" id="SM00062"/>
    </source>
</evidence>
<evidence type="ECO:0000313" key="5">
    <source>
        <dbReference type="EMBL" id="MFK3866618.1"/>
    </source>
</evidence>
<feature type="signal peptide" evidence="3">
    <location>
        <begin position="1"/>
        <end position="27"/>
    </location>
</feature>
<evidence type="ECO:0000313" key="6">
    <source>
        <dbReference type="Proteomes" id="UP001620262"/>
    </source>
</evidence>
<dbReference type="Pfam" id="PF00497">
    <property type="entry name" value="SBP_bac_3"/>
    <property type="match status" value="1"/>
</dbReference>
<gene>
    <name evidence="5" type="ORF">ACI2JU_22505</name>
</gene>
<dbReference type="Gene3D" id="3.40.190.10">
    <property type="entry name" value="Periplasmic binding protein-like II"/>
    <property type="match status" value="2"/>
</dbReference>
<dbReference type="PANTHER" id="PTHR35936">
    <property type="entry name" value="MEMBRANE-BOUND LYTIC MUREIN TRANSGLYCOSYLASE F"/>
    <property type="match status" value="1"/>
</dbReference>
<proteinExistence type="inferred from homology"/>
<feature type="domain" description="Solute-binding protein family 3/N-terminal" evidence="4">
    <location>
        <begin position="38"/>
        <end position="260"/>
    </location>
</feature>
<accession>A0ABW8L4X8</accession>
<dbReference type="SUPFAM" id="SSF53850">
    <property type="entry name" value="Periplasmic binding protein-like II"/>
    <property type="match status" value="1"/>
</dbReference>
<organism evidence="5 6">
    <name type="scientific">Pseudoalteromonas rhizosphaerae</name>
    <dbReference type="NCBI Taxonomy" id="2518973"/>
    <lineage>
        <taxon>Bacteria</taxon>
        <taxon>Pseudomonadati</taxon>
        <taxon>Pseudomonadota</taxon>
        <taxon>Gammaproteobacteria</taxon>
        <taxon>Alteromonadales</taxon>
        <taxon>Pseudoalteromonadaceae</taxon>
        <taxon>Pseudoalteromonas</taxon>
    </lineage>
</organism>
<reference evidence="5 6" key="1">
    <citation type="submission" date="2024-11" db="EMBL/GenBank/DDBJ databases">
        <title>The Natural Products Discovery Center: Release of the First 8490 Sequenced Strains for Exploring Actinobacteria Biosynthetic Diversity.</title>
        <authorList>
            <person name="Kalkreuter E."/>
            <person name="Kautsar S.A."/>
            <person name="Yang D."/>
            <person name="Bader C.D."/>
            <person name="Teijaro C.N."/>
            <person name="Fluegel L."/>
            <person name="Davis C.M."/>
            <person name="Simpson J.R."/>
            <person name="Lauterbach L."/>
            <person name="Steele A.D."/>
            <person name="Gui C."/>
            <person name="Meng S."/>
            <person name="Li G."/>
            <person name="Viehrig K."/>
            <person name="Ye F."/>
            <person name="Su P."/>
            <person name="Kiefer A.F."/>
            <person name="Nichols A."/>
            <person name="Cepeda A.J."/>
            <person name="Yan W."/>
            <person name="Fan B."/>
            <person name="Jiang Y."/>
            <person name="Adhikari A."/>
            <person name="Zheng C.-J."/>
            <person name="Schuster L."/>
            <person name="Cowan T.M."/>
            <person name="Smanski M.J."/>
            <person name="Chevrette M.G."/>
            <person name="De Carvalho L.P.S."/>
            <person name="Shen B."/>
        </authorList>
    </citation>
    <scope>NUCLEOTIDE SEQUENCE [LARGE SCALE GENOMIC DNA]</scope>
    <source>
        <strain evidence="5 6">NPDC078403</strain>
    </source>
</reference>
<dbReference type="PANTHER" id="PTHR35936:SF25">
    <property type="entry name" value="ABC TRANSPORTER SUBSTRATE-BINDING PROTEIN"/>
    <property type="match status" value="1"/>
</dbReference>
<comment type="caution">
    <text evidence="5">The sequence shown here is derived from an EMBL/GenBank/DDBJ whole genome shotgun (WGS) entry which is preliminary data.</text>
</comment>
<sequence length="272" mass="30972">MRTAKRLRNICNASLLLLLCVSNATKAVPTAQSIDSTTIQLSAGEWPPFLSESLPYQGVVAHLIRDIFAEAGITVNFTFLPWSRAYHDTENNKYAATAVWMFSDERATAYLYSEPVLSERFVFFYQKQRHFDWQNIADLKGLLLGGGLGYSYGPEFDKALAEGSFEMSRVGNTEQNFRRLALGRIDAFAEEQSVGYFTLKHQLPDLVNVISHHPKPLLINKSFLLFPKNSSESEKLLNTFNQYLLQFKQNGRYQAYFKGLEQGDYQPQAKLQ</sequence>
<comment type="similarity">
    <text evidence="1">Belongs to the bacterial solute-binding protein 3 family.</text>
</comment>
<dbReference type="RefSeq" id="WP_404676553.1">
    <property type="nucleotide sequence ID" value="NZ_JBJDOT010000054.1"/>
</dbReference>
<keyword evidence="2 3" id="KW-0732">Signal</keyword>
<name>A0ABW8L4X8_9GAMM</name>